<reference evidence="1 2" key="1">
    <citation type="submission" date="2016-05" db="EMBL/GenBank/DDBJ databases">
        <authorList>
            <person name="Lavstsen T."/>
            <person name="Jespersen J.S."/>
        </authorList>
    </citation>
    <scope>NUCLEOTIDE SEQUENCE [LARGE SCALE GENOMIC DNA]</scope>
    <source>
        <strain evidence="1 2">B7-9</strain>
    </source>
</reference>
<evidence type="ECO:0008006" key="3">
    <source>
        <dbReference type="Google" id="ProtNLM"/>
    </source>
</evidence>
<evidence type="ECO:0000313" key="1">
    <source>
        <dbReference type="EMBL" id="PDV98852.1"/>
    </source>
</evidence>
<dbReference type="AlphaFoldDB" id="A0A2H3KU69"/>
<gene>
    <name evidence="1" type="ORF">A9Q02_02660</name>
</gene>
<dbReference type="Gene3D" id="3.40.50.150">
    <property type="entry name" value="Vaccinia Virus protein VP39"/>
    <property type="match status" value="1"/>
</dbReference>
<dbReference type="InterPro" id="IPR029063">
    <property type="entry name" value="SAM-dependent_MTases_sf"/>
</dbReference>
<dbReference type="EMBL" id="LYXE01000090">
    <property type="protein sequence ID" value="PDV98852.1"/>
    <property type="molecule type" value="Genomic_DNA"/>
</dbReference>
<comment type="caution">
    <text evidence="1">The sequence shown here is derived from an EMBL/GenBank/DDBJ whole genome shotgun (WGS) entry which is preliminary data.</text>
</comment>
<dbReference type="SUPFAM" id="SSF53335">
    <property type="entry name" value="S-adenosyl-L-methionine-dependent methyltransferases"/>
    <property type="match status" value="1"/>
</dbReference>
<sequence>METTACLLCGATEARHRYTLPDALLGLPGSFTLVECAACGLLYQNPRPDPNEISFYYPPEYDPFVPPPWANPSLLQGMLHLYGLKKRWHLVERHAPSRPGKRRLLDVGCATGVFLGTGSAAWQTVGVELSVDAARQARELFGLTVHQGTLEEVALEGQTFDVITMWDVLEHLYQPQATLQRVRELLAPDGIFVARVPNLSAWDARLCGRYWAGLDQPRHMFIPDERTLTQMLNQAGFQVRELICLGSTYQVMMLSWRFWLRQHVRNEILQPVAQRALENLLVRTALLPPLWVIDRKLHKGAVITVVAQPV</sequence>
<name>A0A2H3KU69_9CHLR</name>
<dbReference type="PANTHER" id="PTHR43861">
    <property type="entry name" value="TRANS-ACONITATE 2-METHYLTRANSFERASE-RELATED"/>
    <property type="match status" value="1"/>
</dbReference>
<keyword evidence="2" id="KW-1185">Reference proteome</keyword>
<dbReference type="CDD" id="cd02440">
    <property type="entry name" value="AdoMet_MTases"/>
    <property type="match status" value="1"/>
</dbReference>
<proteinExistence type="predicted"/>
<dbReference type="PANTHER" id="PTHR43861:SF6">
    <property type="entry name" value="METHYLTRANSFERASE TYPE 11"/>
    <property type="match status" value="1"/>
</dbReference>
<dbReference type="RefSeq" id="WP_172450907.1">
    <property type="nucleotide sequence ID" value="NZ_LYXE01000090.1"/>
</dbReference>
<dbReference type="Pfam" id="PF13489">
    <property type="entry name" value="Methyltransf_23"/>
    <property type="match status" value="1"/>
</dbReference>
<organism evidence="1 2">
    <name type="scientific">Candidatus Chloroploca asiatica</name>
    <dbReference type="NCBI Taxonomy" id="1506545"/>
    <lineage>
        <taxon>Bacteria</taxon>
        <taxon>Bacillati</taxon>
        <taxon>Chloroflexota</taxon>
        <taxon>Chloroflexia</taxon>
        <taxon>Chloroflexales</taxon>
        <taxon>Chloroflexineae</taxon>
        <taxon>Oscillochloridaceae</taxon>
        <taxon>Candidatus Chloroploca</taxon>
    </lineage>
</organism>
<dbReference type="Proteomes" id="UP000220922">
    <property type="component" value="Unassembled WGS sequence"/>
</dbReference>
<evidence type="ECO:0000313" key="2">
    <source>
        <dbReference type="Proteomes" id="UP000220922"/>
    </source>
</evidence>
<accession>A0A2H3KU69</accession>
<protein>
    <recommendedName>
        <fullName evidence="3">Methyltransferase type 12</fullName>
    </recommendedName>
</protein>